<dbReference type="GeneID" id="87830798"/>
<gene>
    <name evidence="2" type="ORF">N657DRAFT_650824</name>
</gene>
<dbReference type="Proteomes" id="UP001302602">
    <property type="component" value="Unassembled WGS sequence"/>
</dbReference>
<name>A0AAN6YYI8_9PEZI</name>
<protein>
    <submittedName>
        <fullName evidence="2">Uncharacterized protein</fullName>
    </submittedName>
</protein>
<evidence type="ECO:0000313" key="2">
    <source>
        <dbReference type="EMBL" id="KAK4118851.1"/>
    </source>
</evidence>
<evidence type="ECO:0000256" key="1">
    <source>
        <dbReference type="SAM" id="MobiDB-lite"/>
    </source>
</evidence>
<comment type="caution">
    <text evidence="2">The sequence shown here is derived from an EMBL/GenBank/DDBJ whole genome shotgun (WGS) entry which is preliminary data.</text>
</comment>
<organism evidence="2 3">
    <name type="scientific">Parathielavia appendiculata</name>
    <dbReference type="NCBI Taxonomy" id="2587402"/>
    <lineage>
        <taxon>Eukaryota</taxon>
        <taxon>Fungi</taxon>
        <taxon>Dikarya</taxon>
        <taxon>Ascomycota</taxon>
        <taxon>Pezizomycotina</taxon>
        <taxon>Sordariomycetes</taxon>
        <taxon>Sordariomycetidae</taxon>
        <taxon>Sordariales</taxon>
        <taxon>Chaetomiaceae</taxon>
        <taxon>Parathielavia</taxon>
    </lineage>
</organism>
<reference evidence="2" key="2">
    <citation type="submission" date="2023-05" db="EMBL/GenBank/DDBJ databases">
        <authorList>
            <consortium name="Lawrence Berkeley National Laboratory"/>
            <person name="Steindorff A."/>
            <person name="Hensen N."/>
            <person name="Bonometti L."/>
            <person name="Westerberg I."/>
            <person name="Brannstrom I.O."/>
            <person name="Guillou S."/>
            <person name="Cros-Aarteil S."/>
            <person name="Calhoun S."/>
            <person name="Haridas S."/>
            <person name="Kuo A."/>
            <person name="Mondo S."/>
            <person name="Pangilinan J."/>
            <person name="Riley R."/>
            <person name="Labutti K."/>
            <person name="Andreopoulos B."/>
            <person name="Lipzen A."/>
            <person name="Chen C."/>
            <person name="Yanf M."/>
            <person name="Daum C."/>
            <person name="Ng V."/>
            <person name="Clum A."/>
            <person name="Ohm R."/>
            <person name="Martin F."/>
            <person name="Silar P."/>
            <person name="Natvig D."/>
            <person name="Lalanne C."/>
            <person name="Gautier V."/>
            <person name="Ament-Velasquez S.L."/>
            <person name="Kruys A."/>
            <person name="Hutchinson M.I."/>
            <person name="Powell A.J."/>
            <person name="Barry K."/>
            <person name="Miller A.N."/>
            <person name="Grigoriev I.V."/>
            <person name="Debuchy R."/>
            <person name="Gladieux P."/>
            <person name="Thoren M.H."/>
            <person name="Johannesson H."/>
        </authorList>
    </citation>
    <scope>NUCLEOTIDE SEQUENCE</scope>
    <source>
        <strain evidence="2">CBS 731.68</strain>
    </source>
</reference>
<dbReference type="AlphaFoldDB" id="A0AAN6YYI8"/>
<dbReference type="RefSeq" id="XP_062642624.1">
    <property type="nucleotide sequence ID" value="XM_062794029.1"/>
</dbReference>
<sequence length="117" mass="12730">MPALVPPISPVSSALPKSKKYPFQSPAQPNLDKDLFTRICLGNAAQNHGIAAGPMRLIVFDIDPPEYDVANGLVESPPAPRTDAARVSDCLVEEQRPKLSFVTNPATFLLYTSLLLW</sequence>
<dbReference type="EMBL" id="MU853258">
    <property type="protein sequence ID" value="KAK4118851.1"/>
    <property type="molecule type" value="Genomic_DNA"/>
</dbReference>
<evidence type="ECO:0000313" key="3">
    <source>
        <dbReference type="Proteomes" id="UP001302602"/>
    </source>
</evidence>
<reference evidence="2" key="1">
    <citation type="journal article" date="2023" name="Mol. Phylogenet. Evol.">
        <title>Genome-scale phylogeny and comparative genomics of the fungal order Sordariales.</title>
        <authorList>
            <person name="Hensen N."/>
            <person name="Bonometti L."/>
            <person name="Westerberg I."/>
            <person name="Brannstrom I.O."/>
            <person name="Guillou S."/>
            <person name="Cros-Aarteil S."/>
            <person name="Calhoun S."/>
            <person name="Haridas S."/>
            <person name="Kuo A."/>
            <person name="Mondo S."/>
            <person name="Pangilinan J."/>
            <person name="Riley R."/>
            <person name="LaButti K."/>
            <person name="Andreopoulos B."/>
            <person name="Lipzen A."/>
            <person name="Chen C."/>
            <person name="Yan M."/>
            <person name="Daum C."/>
            <person name="Ng V."/>
            <person name="Clum A."/>
            <person name="Steindorff A."/>
            <person name="Ohm R.A."/>
            <person name="Martin F."/>
            <person name="Silar P."/>
            <person name="Natvig D.O."/>
            <person name="Lalanne C."/>
            <person name="Gautier V."/>
            <person name="Ament-Velasquez S.L."/>
            <person name="Kruys A."/>
            <person name="Hutchinson M.I."/>
            <person name="Powell A.J."/>
            <person name="Barry K."/>
            <person name="Miller A.N."/>
            <person name="Grigoriev I.V."/>
            <person name="Debuchy R."/>
            <person name="Gladieux P."/>
            <person name="Hiltunen Thoren M."/>
            <person name="Johannesson H."/>
        </authorList>
    </citation>
    <scope>NUCLEOTIDE SEQUENCE</scope>
    <source>
        <strain evidence="2">CBS 731.68</strain>
    </source>
</reference>
<keyword evidence="3" id="KW-1185">Reference proteome</keyword>
<accession>A0AAN6YYI8</accession>
<proteinExistence type="predicted"/>
<feature type="region of interest" description="Disordered" evidence="1">
    <location>
        <begin position="1"/>
        <end position="29"/>
    </location>
</feature>